<accession>A0A022Q4W2</accession>
<dbReference type="PhylomeDB" id="A0A022Q4W2"/>
<evidence type="ECO:0000313" key="1">
    <source>
        <dbReference type="EMBL" id="EYU21545.1"/>
    </source>
</evidence>
<dbReference type="AlphaFoldDB" id="A0A022Q4W2"/>
<proteinExistence type="predicted"/>
<dbReference type="EMBL" id="KI632223">
    <property type="protein sequence ID" value="EYU21545.1"/>
    <property type="molecule type" value="Genomic_DNA"/>
</dbReference>
<protein>
    <submittedName>
        <fullName evidence="1">Uncharacterized protein</fullName>
    </submittedName>
</protein>
<name>A0A022Q4W2_ERYGU</name>
<sequence>MDEERWKKWSSKENVCWPRSYSSLRYDRFVSYNNNMPPLTRSSSKAPIWMQLWRKLKREKKRIFQCNNNNSNNSSMRFTYDAYSYSQNFDDNQGSVWADPDNVSRSFSARFAVPSRIFEQQRLMMS</sequence>
<dbReference type="PANTHER" id="PTHR33168">
    <property type="entry name" value="STRESS INDUCED PROTEIN-RELATED"/>
    <property type="match status" value="1"/>
</dbReference>
<organism evidence="1 2">
    <name type="scientific">Erythranthe guttata</name>
    <name type="common">Yellow monkey flower</name>
    <name type="synonym">Mimulus guttatus</name>
    <dbReference type="NCBI Taxonomy" id="4155"/>
    <lineage>
        <taxon>Eukaryota</taxon>
        <taxon>Viridiplantae</taxon>
        <taxon>Streptophyta</taxon>
        <taxon>Embryophyta</taxon>
        <taxon>Tracheophyta</taxon>
        <taxon>Spermatophyta</taxon>
        <taxon>Magnoliopsida</taxon>
        <taxon>eudicotyledons</taxon>
        <taxon>Gunneridae</taxon>
        <taxon>Pentapetalae</taxon>
        <taxon>asterids</taxon>
        <taxon>lamiids</taxon>
        <taxon>Lamiales</taxon>
        <taxon>Phrymaceae</taxon>
        <taxon>Erythranthe</taxon>
    </lineage>
</organism>
<keyword evidence="2" id="KW-1185">Reference proteome</keyword>
<evidence type="ECO:0000313" key="2">
    <source>
        <dbReference type="Proteomes" id="UP000030748"/>
    </source>
</evidence>
<gene>
    <name evidence="1" type="ORF">MIMGU_mgv1a016307mg</name>
</gene>
<dbReference type="Proteomes" id="UP000030748">
    <property type="component" value="Unassembled WGS sequence"/>
</dbReference>
<dbReference type="eggNOG" id="ENOG502S7H7">
    <property type="taxonomic scope" value="Eukaryota"/>
</dbReference>
<reference evidence="1 2" key="1">
    <citation type="journal article" date="2013" name="Proc. Natl. Acad. Sci. U.S.A.">
        <title>Fine-scale variation in meiotic recombination in Mimulus inferred from population shotgun sequencing.</title>
        <authorList>
            <person name="Hellsten U."/>
            <person name="Wright K.M."/>
            <person name="Jenkins J."/>
            <person name="Shu S."/>
            <person name="Yuan Y."/>
            <person name="Wessler S.R."/>
            <person name="Schmutz J."/>
            <person name="Willis J.H."/>
            <person name="Rokhsar D.S."/>
        </authorList>
    </citation>
    <scope>NUCLEOTIDE SEQUENCE [LARGE SCALE GENOMIC DNA]</scope>
    <source>
        <strain evidence="2">cv. DUN x IM62</strain>
    </source>
</reference>
<dbReference type="STRING" id="4155.A0A022Q4W2"/>